<reference evidence="6 7" key="1">
    <citation type="submission" date="2005-07" db="EMBL/GenBank/DDBJ databases">
        <authorList>
            <person name="Mural R.J."/>
            <person name="Li P.W."/>
            <person name="Adams M.D."/>
            <person name="Amanatides P.G."/>
            <person name="Baden-Tillson H."/>
            <person name="Barnstead M."/>
            <person name="Chin S.H."/>
            <person name="Dew I."/>
            <person name="Evans C.A."/>
            <person name="Ferriera S."/>
            <person name="Flanigan M."/>
            <person name="Fosler C."/>
            <person name="Glodek A."/>
            <person name="Gu Z."/>
            <person name="Holt R.A."/>
            <person name="Jennings D."/>
            <person name="Kraft C.L."/>
            <person name="Lu F."/>
            <person name="Nguyen T."/>
            <person name="Nusskern D.R."/>
            <person name="Pfannkoch C.M."/>
            <person name="Sitter C."/>
            <person name="Sutton G.G."/>
            <person name="Venter J.C."/>
            <person name="Wang Z."/>
            <person name="Woodage T."/>
            <person name="Zheng X.H."/>
            <person name="Zhong F."/>
        </authorList>
    </citation>
    <scope>NUCLEOTIDE SEQUENCE [LARGE SCALE GENOMIC DNA]</scope>
    <source>
        <strain>BN</strain>
        <strain evidence="7">Sprague-Dawley</strain>
    </source>
</reference>
<dbReference type="InterPro" id="IPR002957">
    <property type="entry name" value="Keratin_I"/>
</dbReference>
<organism evidence="6 7">
    <name type="scientific">Rattus norvegicus</name>
    <name type="common">Rat</name>
    <dbReference type="NCBI Taxonomy" id="10116"/>
    <lineage>
        <taxon>Eukaryota</taxon>
        <taxon>Metazoa</taxon>
        <taxon>Chordata</taxon>
        <taxon>Craniata</taxon>
        <taxon>Vertebrata</taxon>
        <taxon>Euteleostomi</taxon>
        <taxon>Mammalia</taxon>
        <taxon>Eutheria</taxon>
        <taxon>Euarchontoglires</taxon>
        <taxon>Glires</taxon>
        <taxon>Rodentia</taxon>
        <taxon>Myomorpha</taxon>
        <taxon>Muroidea</taxon>
        <taxon>Muridae</taxon>
        <taxon>Murinae</taxon>
        <taxon>Rattus</taxon>
    </lineage>
</organism>
<gene>
    <name evidence="6" type="primary">Ka26</name>
    <name evidence="6" type="ORF">rCG_34945</name>
</gene>
<evidence type="ECO:0000259" key="5">
    <source>
        <dbReference type="PROSITE" id="PS51842"/>
    </source>
</evidence>
<proteinExistence type="inferred from homology"/>
<evidence type="ECO:0000256" key="1">
    <source>
        <dbReference type="ARBA" id="ARBA00022754"/>
    </source>
</evidence>
<dbReference type="Pfam" id="PF00038">
    <property type="entry name" value="Filament"/>
    <property type="match status" value="2"/>
</dbReference>
<dbReference type="FunFam" id="1.20.5.170:FF:000002">
    <property type="entry name" value="Type I keratin KA11"/>
    <property type="match status" value="1"/>
</dbReference>
<dbReference type="Gene3D" id="1.20.5.170">
    <property type="match status" value="1"/>
</dbReference>
<dbReference type="PROSITE" id="PS00226">
    <property type="entry name" value="IF_ROD_1"/>
    <property type="match status" value="1"/>
</dbReference>
<accession>A6HJ04</accession>
<dbReference type="GO" id="GO:0005198">
    <property type="term" value="F:structural molecule activity"/>
    <property type="evidence" value="ECO:0007669"/>
    <property type="project" value="InterPro"/>
</dbReference>
<evidence type="ECO:0000313" key="7">
    <source>
        <dbReference type="Proteomes" id="UP000234681"/>
    </source>
</evidence>
<dbReference type="EMBL" id="CH473948">
    <property type="protein sequence ID" value="EDM06009.1"/>
    <property type="molecule type" value="Genomic_DNA"/>
</dbReference>
<keyword evidence="2 4" id="KW-0175">Coiled coil</keyword>
<feature type="coiled-coil region" evidence="4">
    <location>
        <begin position="59"/>
        <end position="138"/>
    </location>
</feature>
<keyword evidence="6" id="KW-0416">Keratin</keyword>
<dbReference type="Proteomes" id="UP000234681">
    <property type="component" value="Chromosome 10"/>
</dbReference>
<dbReference type="InterPro" id="IPR018039">
    <property type="entry name" value="IF_conserved"/>
</dbReference>
<dbReference type="Gene3D" id="1.20.5.500">
    <property type="entry name" value="Single helix bin"/>
    <property type="match status" value="1"/>
</dbReference>
<dbReference type="PANTHER" id="PTHR23239">
    <property type="entry name" value="INTERMEDIATE FILAMENT"/>
    <property type="match status" value="1"/>
</dbReference>
<dbReference type="InterPro" id="IPR039008">
    <property type="entry name" value="IF_rod_dom"/>
</dbReference>
<sequence length="342" mass="38880">MPSICMPTTYRPASCLSKTYLSSSCQPSNRRPTGCISSSMGTYGLFCEGAFNGNEKETMQVLNDRLANYLEKVRQLEKENAELEGKIQDVYQAQVLTMILDELTLNKADLEAQVESLKEELLCLKRNHEEEVGVLRQQLGDRLNIEVDAAPPVDLTRMLEEMRCQYETMVQTNHRDVEEWFNMQMEELNKQVATSSEQLQSYQSDIIDLRRTVNTLEIELQAQHSLRDSLENTLGETEGRFTSQLSQMQCMITNVESQLADIRCDLERQNQEYKVLLDVKARLECEIDTYRGLLESEDSKLPCNPCSTPSCQPCAPSPGVSRSVCVPRTVCVPCSPCLQTRY</sequence>
<evidence type="ECO:0000256" key="2">
    <source>
        <dbReference type="ARBA" id="ARBA00023054"/>
    </source>
</evidence>
<protein>
    <submittedName>
        <fullName evidence="6">Type I hair keratin KA26, isoform CRA_a</fullName>
    </submittedName>
</protein>
<dbReference type="Gene3D" id="1.20.5.1160">
    <property type="entry name" value="Vasodilator-stimulated phosphoprotein"/>
    <property type="match status" value="1"/>
</dbReference>
<dbReference type="AlphaFoldDB" id="A6HJ04"/>
<keyword evidence="1 3" id="KW-0403">Intermediate filament</keyword>
<name>A6HJ04_RAT</name>
<evidence type="ECO:0000256" key="4">
    <source>
        <dbReference type="SAM" id="Coils"/>
    </source>
</evidence>
<dbReference type="PRINTS" id="PR01248">
    <property type="entry name" value="TYPE1KERATIN"/>
</dbReference>
<dbReference type="SUPFAM" id="SSF64593">
    <property type="entry name" value="Intermediate filament protein, coiled coil region"/>
    <property type="match status" value="2"/>
</dbReference>
<dbReference type="PANTHER" id="PTHR23239:SF155">
    <property type="entry name" value="KERATIN, TYPE I CUTICULAR HA2"/>
    <property type="match status" value="1"/>
</dbReference>
<dbReference type="FunFam" id="1.20.5.500:FF:000001">
    <property type="entry name" value="Type II keratin 23"/>
    <property type="match status" value="1"/>
</dbReference>
<feature type="domain" description="IF rod" evidence="5">
    <location>
        <begin position="55"/>
        <end position="301"/>
    </location>
</feature>
<comment type="similarity">
    <text evidence="3">Belongs to the intermediate filament family.</text>
</comment>
<evidence type="ECO:0000313" key="6">
    <source>
        <dbReference type="EMBL" id="EDM06009.1"/>
    </source>
</evidence>
<evidence type="ECO:0000256" key="3">
    <source>
        <dbReference type="RuleBase" id="RU000685"/>
    </source>
</evidence>
<dbReference type="GO" id="GO:0005882">
    <property type="term" value="C:intermediate filament"/>
    <property type="evidence" value="ECO:0007669"/>
    <property type="project" value="UniProtKB-KW"/>
</dbReference>
<dbReference type="PROSITE" id="PS51842">
    <property type="entry name" value="IF_ROD_2"/>
    <property type="match status" value="1"/>
</dbReference>
<feature type="coiled-coil region" evidence="4">
    <location>
        <begin position="185"/>
        <end position="286"/>
    </location>
</feature>
<dbReference type="SMART" id="SM01391">
    <property type="entry name" value="Filament"/>
    <property type="match status" value="1"/>
</dbReference>